<dbReference type="Proteomes" id="UP001319200">
    <property type="component" value="Unassembled WGS sequence"/>
</dbReference>
<dbReference type="Pfam" id="PF20102">
    <property type="entry name" value="DUF6492"/>
    <property type="match status" value="1"/>
</dbReference>
<evidence type="ECO:0000313" key="1">
    <source>
        <dbReference type="EMBL" id="MBT1695490.1"/>
    </source>
</evidence>
<reference evidence="1 2" key="1">
    <citation type="submission" date="2021-05" db="EMBL/GenBank/DDBJ databases">
        <title>A Polyphasic approach of four new species of the genus Ohtaekwangia: Ohtaekwangia histidinii sp. nov., Ohtaekwangia cretensis sp. nov., Ohtaekwangia indiensis sp. nov., Ohtaekwangia reichenbachii sp. nov. from diverse environment.</title>
        <authorList>
            <person name="Octaviana S."/>
        </authorList>
    </citation>
    <scope>NUCLEOTIDE SEQUENCE [LARGE SCALE GENOMIC DNA]</scope>
    <source>
        <strain evidence="1 2">PWU4</strain>
    </source>
</reference>
<accession>A0AAP2DFY6</accession>
<dbReference type="EMBL" id="JAHESF010000001">
    <property type="protein sequence ID" value="MBT1695490.1"/>
    <property type="molecule type" value="Genomic_DNA"/>
</dbReference>
<dbReference type="AlphaFoldDB" id="A0AAP2DFY6"/>
<organism evidence="1 2">
    <name type="scientific">Chryseosolibacter histidini</name>
    <dbReference type="NCBI Taxonomy" id="2782349"/>
    <lineage>
        <taxon>Bacteria</taxon>
        <taxon>Pseudomonadati</taxon>
        <taxon>Bacteroidota</taxon>
        <taxon>Cytophagia</taxon>
        <taxon>Cytophagales</taxon>
        <taxon>Chryseotaleaceae</taxon>
        <taxon>Chryseosolibacter</taxon>
    </lineage>
</organism>
<evidence type="ECO:0000313" key="2">
    <source>
        <dbReference type="Proteomes" id="UP001319200"/>
    </source>
</evidence>
<protein>
    <submittedName>
        <fullName evidence="1">Uncharacterized protein</fullName>
    </submittedName>
</protein>
<comment type="caution">
    <text evidence="1">The sequence shown here is derived from an EMBL/GenBank/DDBJ whole genome shotgun (WGS) entry which is preliminary data.</text>
</comment>
<dbReference type="RefSeq" id="WP_254159762.1">
    <property type="nucleotide sequence ID" value="NZ_JAHESF010000001.1"/>
</dbReference>
<name>A0AAP2DFY6_9BACT</name>
<keyword evidence="2" id="KW-1185">Reference proteome</keyword>
<gene>
    <name evidence="1" type="ORF">KK083_01290</name>
</gene>
<proteinExistence type="predicted"/>
<sequence>MDIIIKSFNRDLYTFLQLQRDILANARLNGAVSVIVPQEDMALFRKHITASFDLFSDEDILAEAGCQAKYCSTWYSQQVVKLAACSVLKADHYLVLDSNTLINGPLTQADLKIGNQWVYEVNHCNDEDLKFEEGSFRYLGLSKKLLKIRNVNQVLMKKHVLGLLHHIGERSSRNPIEVLLETARYPVMSWTEFHLYGVWLDNISAPEYVFAEKNAAATINWLRYSENPLLILEALEAQKPLMVKLYKVRDNYLMPDRDYDELVSQIKSLFVS</sequence>
<dbReference type="InterPro" id="IPR045499">
    <property type="entry name" value="DUF6492"/>
</dbReference>